<reference evidence="2" key="3">
    <citation type="submission" date="2023-07" db="EMBL/GenBank/DDBJ databases">
        <title>Description of Mycobacterium gordonae subsp. intergordonae subsp.nov. and Mycobacterium gordonae subsp. gordonae subsp. nov.</title>
        <authorList>
            <person name="Huang H."/>
        </authorList>
    </citation>
    <scope>NUCLEOTIDE SEQUENCE [LARGE SCALE GENOMIC DNA]</scope>
    <source>
        <strain evidence="2">24</strain>
    </source>
</reference>
<sequence length="183" mass="19066">MPLTLADITPRERAYMAMCVHESAHATVGAVLGAQLRNAVVTRSKVTGVEGLTTFAELPHGSDALIAYSGPYGEARFQAGGRRPTQRAMFAALEGCGRKDAAVLTAAGGTHTGMAAQPLIDRCWPAIIRVAQQLHRVAEVHHEDVLAALGVDDGGGLGSVQLAAIRSGCRMVPPLAPKRAVPA</sequence>
<reference evidence="2" key="1">
    <citation type="submission" date="2020-07" db="EMBL/GenBank/DDBJ databases">
        <title>Description of Mycobacterium gordonae subsp. intergordonae subsp.nov. and Mycobacterium gordonae subsp. gordonae subsp. nov.</title>
        <authorList>
            <person name="Yu X."/>
        </authorList>
    </citation>
    <scope>NUCLEOTIDE SEQUENCE [LARGE SCALE GENOMIC DNA]</scope>
    <source>
        <strain evidence="2">24</strain>
    </source>
</reference>
<protein>
    <recommendedName>
        <fullName evidence="3">Peptidase M41 domain-containing protein</fullName>
    </recommendedName>
</protein>
<dbReference type="EMBL" id="CP059165">
    <property type="protein sequence ID" value="QLL05587.1"/>
    <property type="molecule type" value="Genomic_DNA"/>
</dbReference>
<dbReference type="RefSeq" id="WP_180913998.1">
    <property type="nucleotide sequence ID" value="NZ_CP059165.1"/>
</dbReference>
<name>A0A7D6DVB2_9MYCO</name>
<dbReference type="KEGG" id="mgor:H0P51_17275"/>
<keyword evidence="2" id="KW-1185">Reference proteome</keyword>
<evidence type="ECO:0000313" key="2">
    <source>
        <dbReference type="Proteomes" id="UP000510682"/>
    </source>
</evidence>
<evidence type="ECO:0008006" key="3">
    <source>
        <dbReference type="Google" id="ProtNLM"/>
    </source>
</evidence>
<accession>A0A7D6DVB2</accession>
<evidence type="ECO:0000313" key="1">
    <source>
        <dbReference type="EMBL" id="QLL05587.1"/>
    </source>
</evidence>
<dbReference type="Proteomes" id="UP000510682">
    <property type="component" value="Chromosome"/>
</dbReference>
<dbReference type="AlphaFoldDB" id="A0A7D6DVB2"/>
<proteinExistence type="predicted"/>
<organism evidence="1 2">
    <name type="scientific">Mycobacterium vicinigordonae</name>
    <dbReference type="NCBI Taxonomy" id="1719132"/>
    <lineage>
        <taxon>Bacteria</taxon>
        <taxon>Bacillati</taxon>
        <taxon>Actinomycetota</taxon>
        <taxon>Actinomycetes</taxon>
        <taxon>Mycobacteriales</taxon>
        <taxon>Mycobacteriaceae</taxon>
        <taxon>Mycobacterium</taxon>
    </lineage>
</organism>
<reference evidence="1 2" key="2">
    <citation type="submission" date="2020-07" db="EMBL/GenBank/DDBJ databases">
        <authorList>
            <person name="Yu X."/>
        </authorList>
    </citation>
    <scope>NUCLEOTIDE SEQUENCE [LARGE SCALE GENOMIC DNA]</scope>
    <source>
        <strain evidence="2">24</strain>
    </source>
</reference>
<gene>
    <name evidence="1" type="ORF">H0P51_17275</name>
</gene>